<dbReference type="Pfam" id="PF01520">
    <property type="entry name" value="Amidase_3"/>
    <property type="match status" value="1"/>
</dbReference>
<dbReference type="Gene3D" id="2.30.30.40">
    <property type="entry name" value="SH3 Domains"/>
    <property type="match status" value="1"/>
</dbReference>
<dbReference type="InterPro" id="IPR052354">
    <property type="entry name" value="Cell_Wall_Dynamics_Protein"/>
</dbReference>
<proteinExistence type="predicted"/>
<organism evidence="4 5">
    <name type="scientific">[Clostridium] leptum</name>
    <dbReference type="NCBI Taxonomy" id="1535"/>
    <lineage>
        <taxon>Bacteria</taxon>
        <taxon>Bacillati</taxon>
        <taxon>Bacillota</taxon>
        <taxon>Clostridia</taxon>
        <taxon>Eubacteriales</taxon>
        <taxon>Oscillospiraceae</taxon>
        <taxon>Oscillospiraceae incertae sedis</taxon>
    </lineage>
</organism>
<evidence type="ECO:0000259" key="3">
    <source>
        <dbReference type="PROSITE" id="PS51781"/>
    </source>
</evidence>
<dbReference type="PANTHER" id="PTHR34408:SF1">
    <property type="entry name" value="GLYCOSYL HYDROLASE FAMILY 19 DOMAIN-CONTAINING PROTEIN HI_1415"/>
    <property type="match status" value="1"/>
</dbReference>
<dbReference type="PROSITE" id="PS51781">
    <property type="entry name" value="SH3B"/>
    <property type="match status" value="1"/>
</dbReference>
<dbReference type="GO" id="GO:0008745">
    <property type="term" value="F:N-acetylmuramoyl-L-alanine amidase activity"/>
    <property type="evidence" value="ECO:0007669"/>
    <property type="project" value="InterPro"/>
</dbReference>
<dbReference type="Gene3D" id="3.40.630.40">
    <property type="entry name" value="Zn-dependent exopeptidases"/>
    <property type="match status" value="1"/>
</dbReference>
<comment type="caution">
    <text evidence="4">The sequence shown here is derived from an EMBL/GenBank/DDBJ whole genome shotgun (WGS) entry which is preliminary data.</text>
</comment>
<dbReference type="Pfam" id="PF08239">
    <property type="entry name" value="SH3_3"/>
    <property type="match status" value="1"/>
</dbReference>
<sequence>MPKIYLSPSLQEYNPYVDGGNEEYYMNLIADAMEPYLNSSGIQFTRNEPSQKLSQAIAQSNAGNYDLHLALHSNAAPPALSGQIRGTDVYYYDGSAKGKRAAEIIANNFKAIYPDPNKVKTVSTTTLAELKQTRAPAVLLEAAYHDNSADAQWIRDNIDNIARNLVLSLTEYFGIPFVPPGGQPQPQRQGTVATQQTPLNIRSQPSLSAQVIGQAPKGATVAILGESGDWYQIRYQNITGYSSKQYIR</sequence>
<protein>
    <submittedName>
        <fullName evidence="4">Peptidoglycan hydrolase</fullName>
    </submittedName>
</protein>
<reference evidence="4 5" key="1">
    <citation type="submission" date="2018-08" db="EMBL/GenBank/DDBJ databases">
        <title>A genome reference for cultivated species of the human gut microbiota.</title>
        <authorList>
            <person name="Zou Y."/>
            <person name="Xue W."/>
            <person name="Luo G."/>
        </authorList>
    </citation>
    <scope>NUCLEOTIDE SEQUENCE [LARGE SCALE GENOMIC DNA]</scope>
    <source>
        <strain evidence="4 5">AF28-26</strain>
    </source>
</reference>
<dbReference type="InterPro" id="IPR002508">
    <property type="entry name" value="MurNAc-LAA_cat"/>
</dbReference>
<keyword evidence="2" id="KW-0961">Cell wall biogenesis/degradation</keyword>
<dbReference type="CDD" id="cd02696">
    <property type="entry name" value="MurNAc-LAA"/>
    <property type="match status" value="1"/>
</dbReference>
<evidence type="ECO:0000256" key="1">
    <source>
        <dbReference type="ARBA" id="ARBA00022801"/>
    </source>
</evidence>
<evidence type="ECO:0000256" key="2">
    <source>
        <dbReference type="ARBA" id="ARBA00023316"/>
    </source>
</evidence>
<dbReference type="SMART" id="SM00287">
    <property type="entry name" value="SH3b"/>
    <property type="match status" value="1"/>
</dbReference>
<evidence type="ECO:0000313" key="5">
    <source>
        <dbReference type="Proteomes" id="UP000284751"/>
    </source>
</evidence>
<dbReference type="SMART" id="SM00646">
    <property type="entry name" value="Ami_3"/>
    <property type="match status" value="1"/>
</dbReference>
<accession>A0A412AWP7</accession>
<dbReference type="InterPro" id="IPR003646">
    <property type="entry name" value="SH3-like_bac-type"/>
</dbReference>
<dbReference type="AlphaFoldDB" id="A0A412AWP7"/>
<dbReference type="SUPFAM" id="SSF53187">
    <property type="entry name" value="Zn-dependent exopeptidases"/>
    <property type="match status" value="1"/>
</dbReference>
<feature type="domain" description="SH3b" evidence="3">
    <location>
        <begin position="187"/>
        <end position="248"/>
    </location>
</feature>
<gene>
    <name evidence="4" type="ORF">DWY99_08225</name>
</gene>
<dbReference type="EMBL" id="QRTC01000029">
    <property type="protein sequence ID" value="RGQ40345.1"/>
    <property type="molecule type" value="Genomic_DNA"/>
</dbReference>
<dbReference type="GO" id="GO:0009253">
    <property type="term" value="P:peptidoglycan catabolic process"/>
    <property type="evidence" value="ECO:0007669"/>
    <property type="project" value="InterPro"/>
</dbReference>
<dbReference type="PANTHER" id="PTHR34408">
    <property type="entry name" value="FAMILY PROTEIN, PUTATIVE-RELATED"/>
    <property type="match status" value="1"/>
</dbReference>
<dbReference type="GO" id="GO:0071555">
    <property type="term" value="P:cell wall organization"/>
    <property type="evidence" value="ECO:0007669"/>
    <property type="project" value="UniProtKB-KW"/>
</dbReference>
<keyword evidence="1 4" id="KW-0378">Hydrolase</keyword>
<evidence type="ECO:0000313" key="4">
    <source>
        <dbReference type="EMBL" id="RGQ40345.1"/>
    </source>
</evidence>
<dbReference type="Proteomes" id="UP000284751">
    <property type="component" value="Unassembled WGS sequence"/>
</dbReference>
<name>A0A412AWP7_9FIRM</name>